<reference evidence="2 3" key="1">
    <citation type="submission" date="2023-07" db="EMBL/GenBank/DDBJ databases">
        <title>Sorghum-associated microbial communities from plants grown in Nebraska, USA.</title>
        <authorList>
            <person name="Schachtman D."/>
        </authorList>
    </citation>
    <scope>NUCLEOTIDE SEQUENCE [LARGE SCALE GENOMIC DNA]</scope>
    <source>
        <strain evidence="2 3">BE248</strain>
    </source>
</reference>
<dbReference type="RefSeq" id="WP_309967494.1">
    <property type="nucleotide sequence ID" value="NZ_JAVDWH010000001.1"/>
</dbReference>
<dbReference type="Proteomes" id="UP001257739">
    <property type="component" value="Unassembled WGS sequence"/>
</dbReference>
<dbReference type="InterPro" id="IPR016181">
    <property type="entry name" value="Acyl_CoA_acyltransferase"/>
</dbReference>
<evidence type="ECO:0000313" key="2">
    <source>
        <dbReference type="EMBL" id="MDR7086169.1"/>
    </source>
</evidence>
<name>A0ABU1ULV6_9ACTN</name>
<dbReference type="InterPro" id="IPR000182">
    <property type="entry name" value="GNAT_dom"/>
</dbReference>
<protein>
    <submittedName>
        <fullName evidence="2">RimJ/RimL family protein N-acetyltransferase</fullName>
    </submittedName>
</protein>
<dbReference type="Pfam" id="PF13302">
    <property type="entry name" value="Acetyltransf_3"/>
    <property type="match status" value="1"/>
</dbReference>
<organism evidence="2 3">
    <name type="scientific">Aeromicrobium panaciterrae</name>
    <dbReference type="NCBI Taxonomy" id="363861"/>
    <lineage>
        <taxon>Bacteria</taxon>
        <taxon>Bacillati</taxon>
        <taxon>Actinomycetota</taxon>
        <taxon>Actinomycetes</taxon>
        <taxon>Propionibacteriales</taxon>
        <taxon>Nocardioidaceae</taxon>
        <taxon>Aeromicrobium</taxon>
    </lineage>
</organism>
<dbReference type="PROSITE" id="PS51186">
    <property type="entry name" value="GNAT"/>
    <property type="match status" value="1"/>
</dbReference>
<dbReference type="PANTHER" id="PTHR43792:SF1">
    <property type="entry name" value="N-ACETYLTRANSFERASE DOMAIN-CONTAINING PROTEIN"/>
    <property type="match status" value="1"/>
</dbReference>
<sequence>MIETERLVLRLYTHDDADRLFDMMRRIEVAKWSGEGVPMKTIDEAHTRIDRMPSRAGDRPEAGVFAVERKDNGVVAGMAVLVPIPASKDVDREDEEIGWHLHPDSWGNGFATEAASALVARGFAAGLTELYAVTKPDNGPSQAVCRRLGMEDLGLRTDWYDQELRAFCLKGPGEPVK</sequence>
<gene>
    <name evidence="2" type="ORF">J2X11_001008</name>
</gene>
<evidence type="ECO:0000259" key="1">
    <source>
        <dbReference type="PROSITE" id="PS51186"/>
    </source>
</evidence>
<feature type="domain" description="N-acetyltransferase" evidence="1">
    <location>
        <begin position="7"/>
        <end position="174"/>
    </location>
</feature>
<accession>A0ABU1ULV6</accession>
<dbReference type="SUPFAM" id="SSF55729">
    <property type="entry name" value="Acyl-CoA N-acyltransferases (Nat)"/>
    <property type="match status" value="1"/>
</dbReference>
<evidence type="ECO:0000313" key="3">
    <source>
        <dbReference type="Proteomes" id="UP001257739"/>
    </source>
</evidence>
<dbReference type="PANTHER" id="PTHR43792">
    <property type="entry name" value="GNAT FAMILY, PUTATIVE (AFU_ORTHOLOGUE AFUA_3G00765)-RELATED-RELATED"/>
    <property type="match status" value="1"/>
</dbReference>
<comment type="caution">
    <text evidence="2">The sequence shown here is derived from an EMBL/GenBank/DDBJ whole genome shotgun (WGS) entry which is preliminary data.</text>
</comment>
<dbReference type="Gene3D" id="3.40.630.30">
    <property type="match status" value="1"/>
</dbReference>
<dbReference type="EMBL" id="JAVDWH010000001">
    <property type="protein sequence ID" value="MDR7086169.1"/>
    <property type="molecule type" value="Genomic_DNA"/>
</dbReference>
<keyword evidence="3" id="KW-1185">Reference proteome</keyword>
<dbReference type="InterPro" id="IPR051531">
    <property type="entry name" value="N-acetyltransferase"/>
</dbReference>
<proteinExistence type="predicted"/>